<accession>A0A918JQI1</accession>
<dbReference type="AlphaFoldDB" id="A0A918JQI1"/>
<keyword evidence="1" id="KW-0472">Membrane</keyword>
<gene>
    <name evidence="2" type="ORF">GCM10007391_34690</name>
</gene>
<keyword evidence="3" id="KW-1185">Reference proteome</keyword>
<evidence type="ECO:0000256" key="1">
    <source>
        <dbReference type="SAM" id="Phobius"/>
    </source>
</evidence>
<dbReference type="RefSeq" id="WP_189408533.1">
    <property type="nucleotide sequence ID" value="NZ_BMXP01000016.1"/>
</dbReference>
<comment type="caution">
    <text evidence="2">The sequence shown here is derived from an EMBL/GenBank/DDBJ whole genome shotgun (WGS) entry which is preliminary data.</text>
</comment>
<keyword evidence="1" id="KW-1133">Transmembrane helix</keyword>
<sequence>MDEWLKILPSFLSAGASVAAAITAIFALKITRESKLLATRSALATHHSSAALQLTLAVEELKPHIFKISQFAYDSLVDWTREIQKYDNRSFAGKDPRPLRHVLFDTAEMLTSHAQAATNGSGYIHNVMFEIVRSGGPISSEGEFEELLKQADHCCSSFESVFGQPSPKEKINDAKAFRWSFFQCHARVSPHQWSETWNRAWSENGRLAQLEKMLISFRPEFERVKRSLLIEESKLANTVFPLEQNGQLFSKFRSLKKVLNTLLIDCDLDKLSFYRNSSADDDPLELVLYTFGAMELLSQLEDDICSIQE</sequence>
<protein>
    <submittedName>
        <fullName evidence="2">Uncharacterized protein</fullName>
    </submittedName>
</protein>
<dbReference type="EMBL" id="BMXP01000016">
    <property type="protein sequence ID" value="GGW97727.1"/>
    <property type="molecule type" value="Genomic_DNA"/>
</dbReference>
<reference evidence="2" key="1">
    <citation type="journal article" date="2014" name="Int. J. Syst. Evol. Microbiol.">
        <title>Complete genome sequence of Corynebacterium casei LMG S-19264T (=DSM 44701T), isolated from a smear-ripened cheese.</title>
        <authorList>
            <consortium name="US DOE Joint Genome Institute (JGI-PGF)"/>
            <person name="Walter F."/>
            <person name="Albersmeier A."/>
            <person name="Kalinowski J."/>
            <person name="Ruckert C."/>
        </authorList>
    </citation>
    <scope>NUCLEOTIDE SEQUENCE</scope>
    <source>
        <strain evidence="2">KCTC 22164</strain>
    </source>
</reference>
<proteinExistence type="predicted"/>
<reference evidence="2" key="2">
    <citation type="submission" date="2020-09" db="EMBL/GenBank/DDBJ databases">
        <authorList>
            <person name="Sun Q."/>
            <person name="Kim S."/>
        </authorList>
    </citation>
    <scope>NUCLEOTIDE SEQUENCE</scope>
    <source>
        <strain evidence="2">KCTC 22164</strain>
    </source>
</reference>
<dbReference type="Proteomes" id="UP000631300">
    <property type="component" value="Unassembled WGS sequence"/>
</dbReference>
<organism evidence="2 3">
    <name type="scientific">Alteromonas halophila</name>
    <dbReference type="NCBI Taxonomy" id="516698"/>
    <lineage>
        <taxon>Bacteria</taxon>
        <taxon>Pseudomonadati</taxon>
        <taxon>Pseudomonadota</taxon>
        <taxon>Gammaproteobacteria</taxon>
        <taxon>Alteromonadales</taxon>
        <taxon>Alteromonadaceae</taxon>
        <taxon>Alteromonas/Salinimonas group</taxon>
        <taxon>Alteromonas</taxon>
    </lineage>
</organism>
<keyword evidence="1" id="KW-0812">Transmembrane</keyword>
<feature type="transmembrane region" description="Helical" evidence="1">
    <location>
        <begin position="6"/>
        <end position="28"/>
    </location>
</feature>
<name>A0A918JQI1_9ALTE</name>
<evidence type="ECO:0000313" key="2">
    <source>
        <dbReference type="EMBL" id="GGW97727.1"/>
    </source>
</evidence>
<evidence type="ECO:0000313" key="3">
    <source>
        <dbReference type="Proteomes" id="UP000631300"/>
    </source>
</evidence>